<protein>
    <submittedName>
        <fullName evidence="1">Uncharacterized protein</fullName>
    </submittedName>
</protein>
<comment type="caution">
    <text evidence="1">The sequence shown here is derived from an EMBL/GenBank/DDBJ whole genome shotgun (WGS) entry which is preliminary data.</text>
</comment>
<name>A0ABW7G5T2_9BURK</name>
<organism evidence="1 2">
    <name type="scientific">Pelomonas nitida</name>
    <dbReference type="NCBI Taxonomy" id="3299027"/>
    <lineage>
        <taxon>Bacteria</taxon>
        <taxon>Pseudomonadati</taxon>
        <taxon>Pseudomonadota</taxon>
        <taxon>Betaproteobacteria</taxon>
        <taxon>Burkholderiales</taxon>
        <taxon>Sphaerotilaceae</taxon>
        <taxon>Roseateles</taxon>
    </lineage>
</organism>
<dbReference type="EMBL" id="JBIGIA010000006">
    <property type="protein sequence ID" value="MFG6457224.1"/>
    <property type="molecule type" value="Genomic_DNA"/>
</dbReference>
<evidence type="ECO:0000313" key="1">
    <source>
        <dbReference type="EMBL" id="MFG6457224.1"/>
    </source>
</evidence>
<sequence>MGASDLRVTVDGPKLRCVLDPALVLGHACGLKLALGLTRVFETWLPRSFWQVLDASDLLNADGLPQSGLHPLALSDWTALRDGTDAGSWTLRWVGDNLAESQLRSGSDDSLVDRFEWHAEALLGRQPPQPAGARWCRSFDALAGAHDALALSAALDGALILCRATDAFGPPGPARVLSGFSLPLRQLPDGDGASLLAAERAFVRQAIAAAGLAALLQSVQHACVVHALTLPPSGDASNDDSQDPWQHSDAWWYRL</sequence>
<evidence type="ECO:0000313" key="2">
    <source>
        <dbReference type="Proteomes" id="UP001606305"/>
    </source>
</evidence>
<reference evidence="1 2" key="1">
    <citation type="submission" date="2024-09" db="EMBL/GenBank/DDBJ databases">
        <title>Novel species of the genus Pelomonas and Roseateles isolated from streams.</title>
        <authorList>
            <person name="Lu H."/>
        </authorList>
    </citation>
    <scope>NUCLEOTIDE SEQUENCE [LARGE SCALE GENOMIC DNA]</scope>
    <source>
        <strain evidence="1 2">BYS96W</strain>
    </source>
</reference>
<dbReference type="Proteomes" id="UP001606305">
    <property type="component" value="Unassembled WGS sequence"/>
</dbReference>
<proteinExistence type="predicted"/>
<accession>A0ABW7G5T2</accession>
<dbReference type="RefSeq" id="WP_394488052.1">
    <property type="nucleotide sequence ID" value="NZ_JBIGIA010000006.1"/>
</dbReference>
<gene>
    <name evidence="1" type="ORF">ACG00X_10320</name>
</gene>
<keyword evidence="2" id="KW-1185">Reference proteome</keyword>